<sequence>MNVPVCVAAMRLTRGTMARPSLCMLPLLAMLVVTLGGHSTSSAPIARTIKVSKDGTGDATTIQAAINVVPDNNGQWIQIQVSPGIYWEKVTIPPSKTYVYLQGSSRDTTVIAYDDHESTNTSPTFSLLANNFVAKDITFKNAYLTMEGYKGSPLVPAVAIDIHGDKAAFYSCGFIGLQDTIFDAVGLHYFYNCYIEGMVDFIWGCGQSFYQECTINVLLGTYVGPGYAYGYITAQGLQAADDPSGFVFSHCRVVGDTFKAYLGRAYREYARVLFIESNFADVIVPQGWDAWRATGKESNLVNVEADCTGPGADLSRRAEWVLSSSYPDLNKYSTVAYVNQWNWLGEIPV</sequence>
<gene>
    <name evidence="1" type="ORF">MLD38_012374</name>
</gene>
<keyword evidence="2" id="KW-1185">Reference proteome</keyword>
<accession>A0ACB9R638</accession>
<dbReference type="EMBL" id="CM042883">
    <property type="protein sequence ID" value="KAI4374370.1"/>
    <property type="molecule type" value="Genomic_DNA"/>
</dbReference>
<protein>
    <submittedName>
        <fullName evidence="1">Uncharacterized protein</fullName>
    </submittedName>
</protein>
<proteinExistence type="predicted"/>
<name>A0ACB9R638_9MYRT</name>
<evidence type="ECO:0000313" key="2">
    <source>
        <dbReference type="Proteomes" id="UP001057402"/>
    </source>
</evidence>
<evidence type="ECO:0000313" key="1">
    <source>
        <dbReference type="EMBL" id="KAI4374370.1"/>
    </source>
</evidence>
<comment type="caution">
    <text evidence="1">The sequence shown here is derived from an EMBL/GenBank/DDBJ whole genome shotgun (WGS) entry which is preliminary data.</text>
</comment>
<reference evidence="2" key="1">
    <citation type="journal article" date="2023" name="Front. Plant Sci.">
        <title>Chromosomal-level genome assembly of Melastoma candidum provides insights into trichome evolution.</title>
        <authorList>
            <person name="Zhong Y."/>
            <person name="Wu W."/>
            <person name="Sun C."/>
            <person name="Zou P."/>
            <person name="Liu Y."/>
            <person name="Dai S."/>
            <person name="Zhou R."/>
        </authorList>
    </citation>
    <scope>NUCLEOTIDE SEQUENCE [LARGE SCALE GENOMIC DNA]</scope>
</reference>
<dbReference type="Proteomes" id="UP001057402">
    <property type="component" value="Chromosome 4"/>
</dbReference>
<organism evidence="1 2">
    <name type="scientific">Melastoma candidum</name>
    <dbReference type="NCBI Taxonomy" id="119954"/>
    <lineage>
        <taxon>Eukaryota</taxon>
        <taxon>Viridiplantae</taxon>
        <taxon>Streptophyta</taxon>
        <taxon>Embryophyta</taxon>
        <taxon>Tracheophyta</taxon>
        <taxon>Spermatophyta</taxon>
        <taxon>Magnoliopsida</taxon>
        <taxon>eudicotyledons</taxon>
        <taxon>Gunneridae</taxon>
        <taxon>Pentapetalae</taxon>
        <taxon>rosids</taxon>
        <taxon>malvids</taxon>
        <taxon>Myrtales</taxon>
        <taxon>Melastomataceae</taxon>
        <taxon>Melastomatoideae</taxon>
        <taxon>Melastomateae</taxon>
        <taxon>Melastoma</taxon>
    </lineage>
</organism>